<evidence type="ECO:0000313" key="10">
    <source>
        <dbReference type="EMBL" id="SNY31978.1"/>
    </source>
</evidence>
<dbReference type="GO" id="GO:0006605">
    <property type="term" value="P:protein targeting"/>
    <property type="evidence" value="ECO:0007669"/>
    <property type="project" value="UniProtKB-UniRule"/>
</dbReference>
<dbReference type="InterPro" id="IPR005807">
    <property type="entry name" value="SecE_bac"/>
</dbReference>
<keyword evidence="8 9" id="KW-0472">Membrane</keyword>
<dbReference type="InterPro" id="IPR038379">
    <property type="entry name" value="SecE_sf"/>
</dbReference>
<keyword evidence="2 9" id="KW-0813">Transport</keyword>
<sequence length="67" mass="7585">MADKGAWGKTTKFFREVKAELKKVNWPNRKELGSYTMVVIVTVLLVALFIGGVDFVFSNIIRPIILD</sequence>
<dbReference type="Gene3D" id="1.20.5.1030">
    <property type="entry name" value="Preprotein translocase secy subunit"/>
    <property type="match status" value="1"/>
</dbReference>
<evidence type="ECO:0000256" key="8">
    <source>
        <dbReference type="ARBA" id="ARBA00023136"/>
    </source>
</evidence>
<evidence type="ECO:0000256" key="7">
    <source>
        <dbReference type="ARBA" id="ARBA00023010"/>
    </source>
</evidence>
<evidence type="ECO:0000256" key="3">
    <source>
        <dbReference type="ARBA" id="ARBA00022475"/>
    </source>
</evidence>
<protein>
    <recommendedName>
        <fullName evidence="9">Protein translocase subunit SecE</fullName>
    </recommendedName>
</protein>
<dbReference type="Pfam" id="PF00584">
    <property type="entry name" value="SecE"/>
    <property type="match status" value="1"/>
</dbReference>
<dbReference type="EMBL" id="OBDZ01000015">
    <property type="protein sequence ID" value="SNY31978.1"/>
    <property type="molecule type" value="Genomic_DNA"/>
</dbReference>
<dbReference type="Proteomes" id="UP000219573">
    <property type="component" value="Unassembled WGS sequence"/>
</dbReference>
<evidence type="ECO:0000256" key="5">
    <source>
        <dbReference type="ARBA" id="ARBA00022927"/>
    </source>
</evidence>
<keyword evidence="7 9" id="KW-0811">Translocation</keyword>
<dbReference type="InterPro" id="IPR001901">
    <property type="entry name" value="Translocase_SecE/Sec61-g"/>
</dbReference>
<proteinExistence type="inferred from homology"/>
<comment type="function">
    <text evidence="9">Essential subunit of the Sec protein translocation channel SecYEG. Clamps together the 2 halves of SecY. May contact the channel plug during translocation.</text>
</comment>
<dbReference type="GO" id="GO:0043952">
    <property type="term" value="P:protein transport by the Sec complex"/>
    <property type="evidence" value="ECO:0007669"/>
    <property type="project" value="UniProtKB-UniRule"/>
</dbReference>
<evidence type="ECO:0000313" key="11">
    <source>
        <dbReference type="Proteomes" id="UP000219573"/>
    </source>
</evidence>
<gene>
    <name evidence="9" type="primary">secE</name>
    <name evidence="10" type="ORF">SAMN06265827_11593</name>
</gene>
<accession>A0A285H8C3</accession>
<dbReference type="PROSITE" id="PS01067">
    <property type="entry name" value="SECE_SEC61G"/>
    <property type="match status" value="1"/>
</dbReference>
<feature type="transmembrane region" description="Helical" evidence="9">
    <location>
        <begin position="35"/>
        <end position="57"/>
    </location>
</feature>
<dbReference type="OrthoDB" id="9799073at2"/>
<keyword evidence="11" id="KW-1185">Reference proteome</keyword>
<dbReference type="GO" id="GO:0009306">
    <property type="term" value="P:protein secretion"/>
    <property type="evidence" value="ECO:0007669"/>
    <property type="project" value="UniProtKB-UniRule"/>
</dbReference>
<dbReference type="AlphaFoldDB" id="A0A285H8C3"/>
<name>A0A285H8C3_9FIRM</name>
<reference evidence="11" key="1">
    <citation type="submission" date="2017-09" db="EMBL/GenBank/DDBJ databases">
        <authorList>
            <person name="Varghese N."/>
            <person name="Submissions S."/>
        </authorList>
    </citation>
    <scope>NUCLEOTIDE SEQUENCE [LARGE SCALE GENOMIC DNA]</scope>
    <source>
        <strain evidence="11">MSL47</strain>
    </source>
</reference>
<evidence type="ECO:0000256" key="1">
    <source>
        <dbReference type="ARBA" id="ARBA00004370"/>
    </source>
</evidence>
<evidence type="ECO:0000256" key="9">
    <source>
        <dbReference type="HAMAP-Rule" id="MF_00422"/>
    </source>
</evidence>
<keyword evidence="3 9" id="KW-1003">Cell membrane</keyword>
<evidence type="ECO:0000256" key="4">
    <source>
        <dbReference type="ARBA" id="ARBA00022692"/>
    </source>
</evidence>
<keyword evidence="5 9" id="KW-0653">Protein transport</keyword>
<comment type="subcellular location">
    <subcellularLocation>
        <location evidence="9">Cell membrane</location>
        <topology evidence="9">Single-pass membrane protein</topology>
    </subcellularLocation>
    <subcellularLocation>
        <location evidence="1">Membrane</location>
    </subcellularLocation>
</comment>
<organism evidence="10 11">
    <name type="scientific">Orenia metallireducens</name>
    <dbReference type="NCBI Taxonomy" id="1413210"/>
    <lineage>
        <taxon>Bacteria</taxon>
        <taxon>Bacillati</taxon>
        <taxon>Bacillota</taxon>
        <taxon>Clostridia</taxon>
        <taxon>Halanaerobiales</taxon>
        <taxon>Halobacteroidaceae</taxon>
        <taxon>Orenia</taxon>
    </lineage>
</organism>
<keyword evidence="4 9" id="KW-0812">Transmembrane</keyword>
<dbReference type="GO" id="GO:0008320">
    <property type="term" value="F:protein transmembrane transporter activity"/>
    <property type="evidence" value="ECO:0007669"/>
    <property type="project" value="UniProtKB-UniRule"/>
</dbReference>
<comment type="similarity">
    <text evidence="9">Belongs to the SecE/SEC61-gamma family.</text>
</comment>
<dbReference type="GO" id="GO:0005886">
    <property type="term" value="C:plasma membrane"/>
    <property type="evidence" value="ECO:0007669"/>
    <property type="project" value="UniProtKB-SubCell"/>
</dbReference>
<evidence type="ECO:0000256" key="6">
    <source>
        <dbReference type="ARBA" id="ARBA00022989"/>
    </source>
</evidence>
<evidence type="ECO:0000256" key="2">
    <source>
        <dbReference type="ARBA" id="ARBA00022448"/>
    </source>
</evidence>
<dbReference type="PANTHER" id="PTHR33910:SF1">
    <property type="entry name" value="PROTEIN TRANSLOCASE SUBUNIT SECE"/>
    <property type="match status" value="1"/>
</dbReference>
<dbReference type="HAMAP" id="MF_00422">
    <property type="entry name" value="SecE"/>
    <property type="match status" value="1"/>
</dbReference>
<dbReference type="NCBIfam" id="TIGR00964">
    <property type="entry name" value="secE_bact"/>
    <property type="match status" value="1"/>
</dbReference>
<dbReference type="PANTHER" id="PTHR33910">
    <property type="entry name" value="PROTEIN TRANSLOCASE SUBUNIT SECE"/>
    <property type="match status" value="1"/>
</dbReference>
<dbReference type="RefSeq" id="WP_097018177.1">
    <property type="nucleotide sequence ID" value="NZ_OBDZ01000015.1"/>
</dbReference>
<comment type="subunit">
    <text evidence="9">Component of the Sec protein translocase complex. Heterotrimer consisting of SecY, SecE and SecG subunits. The heterotrimers can form oligomers, although 1 heterotrimer is thought to be able to translocate proteins. Interacts with the ribosome. Interacts with SecDF, and other proteins may be involved. Interacts with SecA.</text>
</comment>
<dbReference type="GO" id="GO:0065002">
    <property type="term" value="P:intracellular protein transmembrane transport"/>
    <property type="evidence" value="ECO:0007669"/>
    <property type="project" value="UniProtKB-UniRule"/>
</dbReference>
<dbReference type="STRING" id="1413210.U472_04675"/>
<keyword evidence="6 9" id="KW-1133">Transmembrane helix</keyword>